<gene>
    <name evidence="2" type="ORF">BJ965_000304</name>
</gene>
<sequence length="70" mass="6827">MRKLPYALLAAALAASALAVPATAAALPVDVTASQCVAGGGMIVISAVGDGAQGYTKRCMGGVHDGRTVL</sequence>
<reference evidence="2 3" key="1">
    <citation type="submission" date="2020-08" db="EMBL/GenBank/DDBJ databases">
        <title>Sequencing the genomes of 1000 actinobacteria strains.</title>
        <authorList>
            <person name="Klenk H.-P."/>
        </authorList>
    </citation>
    <scope>NUCLEOTIDE SEQUENCE [LARGE SCALE GENOMIC DNA]</scope>
    <source>
        <strain evidence="2 3">DSM 40483</strain>
    </source>
</reference>
<name>A0A7W7DGP0_9ACTN</name>
<dbReference type="RefSeq" id="WP_184906960.1">
    <property type="nucleotide sequence ID" value="NZ_JACHMS010000001.1"/>
</dbReference>
<keyword evidence="3" id="KW-1185">Reference proteome</keyword>
<dbReference type="Proteomes" id="UP000565089">
    <property type="component" value="Unassembled WGS sequence"/>
</dbReference>
<keyword evidence="1" id="KW-0732">Signal</keyword>
<evidence type="ECO:0008006" key="4">
    <source>
        <dbReference type="Google" id="ProtNLM"/>
    </source>
</evidence>
<feature type="signal peptide" evidence="1">
    <location>
        <begin position="1"/>
        <end position="24"/>
    </location>
</feature>
<organism evidence="2 3">
    <name type="scientific">Streptomyces luteogriseus</name>
    <dbReference type="NCBI Taxonomy" id="68233"/>
    <lineage>
        <taxon>Bacteria</taxon>
        <taxon>Bacillati</taxon>
        <taxon>Actinomycetota</taxon>
        <taxon>Actinomycetes</taxon>
        <taxon>Kitasatosporales</taxon>
        <taxon>Streptomycetaceae</taxon>
        <taxon>Streptomyces</taxon>
    </lineage>
</organism>
<protein>
    <recommendedName>
        <fullName evidence="4">Secreted protein</fullName>
    </recommendedName>
</protein>
<accession>A0A7W7DGP0</accession>
<dbReference type="GeneID" id="95792363"/>
<dbReference type="AlphaFoldDB" id="A0A7W7DGP0"/>
<evidence type="ECO:0000313" key="3">
    <source>
        <dbReference type="Proteomes" id="UP000565089"/>
    </source>
</evidence>
<proteinExistence type="predicted"/>
<evidence type="ECO:0000256" key="1">
    <source>
        <dbReference type="SAM" id="SignalP"/>
    </source>
</evidence>
<dbReference type="EMBL" id="JACHMS010000001">
    <property type="protein sequence ID" value="MBB4710422.1"/>
    <property type="molecule type" value="Genomic_DNA"/>
</dbReference>
<evidence type="ECO:0000313" key="2">
    <source>
        <dbReference type="EMBL" id="MBB4710422.1"/>
    </source>
</evidence>
<feature type="chain" id="PRO_5031524407" description="Secreted protein" evidence="1">
    <location>
        <begin position="25"/>
        <end position="70"/>
    </location>
</feature>
<comment type="caution">
    <text evidence="2">The sequence shown here is derived from an EMBL/GenBank/DDBJ whole genome shotgun (WGS) entry which is preliminary data.</text>
</comment>